<proteinExistence type="predicted"/>
<dbReference type="EMBL" id="BART01037510">
    <property type="protein sequence ID" value="GAH08259.1"/>
    <property type="molecule type" value="Genomic_DNA"/>
</dbReference>
<evidence type="ECO:0000313" key="1">
    <source>
        <dbReference type="EMBL" id="GAH08259.1"/>
    </source>
</evidence>
<gene>
    <name evidence="1" type="ORF">S01H4_62719</name>
</gene>
<protein>
    <submittedName>
        <fullName evidence="1">Uncharacterized protein</fullName>
    </submittedName>
</protein>
<reference evidence="1" key="1">
    <citation type="journal article" date="2014" name="Front. Microbiol.">
        <title>High frequency of phylogenetically diverse reductive dehalogenase-homologous genes in deep subseafloor sedimentary metagenomes.</title>
        <authorList>
            <person name="Kawai M."/>
            <person name="Futagami T."/>
            <person name="Toyoda A."/>
            <person name="Takaki Y."/>
            <person name="Nishi S."/>
            <person name="Hori S."/>
            <person name="Arai W."/>
            <person name="Tsubouchi T."/>
            <person name="Morono Y."/>
            <person name="Uchiyama I."/>
            <person name="Ito T."/>
            <person name="Fujiyama A."/>
            <person name="Inagaki F."/>
            <person name="Takami H."/>
        </authorList>
    </citation>
    <scope>NUCLEOTIDE SEQUENCE</scope>
    <source>
        <strain evidence="1">Expedition CK06-06</strain>
    </source>
</reference>
<dbReference type="AlphaFoldDB" id="X1DTF8"/>
<comment type="caution">
    <text evidence="1">The sequence shown here is derived from an EMBL/GenBank/DDBJ whole genome shotgun (WGS) entry which is preliminary data.</text>
</comment>
<organism evidence="1">
    <name type="scientific">marine sediment metagenome</name>
    <dbReference type="NCBI Taxonomy" id="412755"/>
    <lineage>
        <taxon>unclassified sequences</taxon>
        <taxon>metagenomes</taxon>
        <taxon>ecological metagenomes</taxon>
    </lineage>
</organism>
<name>X1DTF8_9ZZZZ</name>
<accession>X1DTF8</accession>
<sequence length="43" mass="4869">MSSGFLVVVKMAEVNILRQGIYELKNAICTIDKCINKFEWCGC</sequence>